<sequence>MPPSTCRLRMRDDRARPRAVLRRHRHDSRNNGSNHCHLIRRGRIPDEKTPGHESERYEGSGSLTRAALAALGRMDSLISSRRRAQLDLREAGHRCVLPGRAVGCPLTSGGRLHARLEL</sequence>
<keyword evidence="3" id="KW-1185">Reference proteome</keyword>
<dbReference type="EMBL" id="BGZK01000515">
    <property type="protein sequence ID" value="GBP48017.1"/>
    <property type="molecule type" value="Genomic_DNA"/>
</dbReference>
<reference evidence="2 3" key="1">
    <citation type="journal article" date="2019" name="Commun. Biol.">
        <title>The bagworm genome reveals a unique fibroin gene that provides high tensile strength.</title>
        <authorList>
            <person name="Kono N."/>
            <person name="Nakamura H."/>
            <person name="Ohtoshi R."/>
            <person name="Tomita M."/>
            <person name="Numata K."/>
            <person name="Arakawa K."/>
        </authorList>
    </citation>
    <scope>NUCLEOTIDE SEQUENCE [LARGE SCALE GENOMIC DNA]</scope>
</reference>
<protein>
    <submittedName>
        <fullName evidence="2">Uncharacterized protein</fullName>
    </submittedName>
</protein>
<dbReference type="AlphaFoldDB" id="A0A4C1WD08"/>
<evidence type="ECO:0000256" key="1">
    <source>
        <dbReference type="SAM" id="MobiDB-lite"/>
    </source>
</evidence>
<evidence type="ECO:0000313" key="3">
    <source>
        <dbReference type="Proteomes" id="UP000299102"/>
    </source>
</evidence>
<organism evidence="2 3">
    <name type="scientific">Eumeta variegata</name>
    <name type="common">Bagworm moth</name>
    <name type="synonym">Eumeta japonica</name>
    <dbReference type="NCBI Taxonomy" id="151549"/>
    <lineage>
        <taxon>Eukaryota</taxon>
        <taxon>Metazoa</taxon>
        <taxon>Ecdysozoa</taxon>
        <taxon>Arthropoda</taxon>
        <taxon>Hexapoda</taxon>
        <taxon>Insecta</taxon>
        <taxon>Pterygota</taxon>
        <taxon>Neoptera</taxon>
        <taxon>Endopterygota</taxon>
        <taxon>Lepidoptera</taxon>
        <taxon>Glossata</taxon>
        <taxon>Ditrysia</taxon>
        <taxon>Tineoidea</taxon>
        <taxon>Psychidae</taxon>
        <taxon>Oiketicinae</taxon>
        <taxon>Eumeta</taxon>
    </lineage>
</organism>
<gene>
    <name evidence="2" type="ORF">EVAR_83718_1</name>
</gene>
<evidence type="ECO:0000313" key="2">
    <source>
        <dbReference type="EMBL" id="GBP48017.1"/>
    </source>
</evidence>
<feature type="region of interest" description="Disordered" evidence="1">
    <location>
        <begin position="1"/>
        <end position="61"/>
    </location>
</feature>
<proteinExistence type="predicted"/>
<accession>A0A4C1WD08</accession>
<feature type="compositionally biased region" description="Basic and acidic residues" evidence="1">
    <location>
        <begin position="43"/>
        <end position="58"/>
    </location>
</feature>
<dbReference type="Proteomes" id="UP000299102">
    <property type="component" value="Unassembled WGS sequence"/>
</dbReference>
<feature type="compositionally biased region" description="Basic residues" evidence="1">
    <location>
        <begin position="17"/>
        <end position="27"/>
    </location>
</feature>
<name>A0A4C1WD08_EUMVA</name>
<comment type="caution">
    <text evidence="2">The sequence shown here is derived from an EMBL/GenBank/DDBJ whole genome shotgun (WGS) entry which is preliminary data.</text>
</comment>